<dbReference type="GeneID" id="56566312"/>
<keyword evidence="3" id="KW-0676">Redox-active center</keyword>
<evidence type="ECO:0000313" key="5">
    <source>
        <dbReference type="Proteomes" id="UP000190868"/>
    </source>
</evidence>
<dbReference type="Pfam" id="PF08534">
    <property type="entry name" value="Redoxin"/>
    <property type="match status" value="1"/>
</dbReference>
<accession>A0A1S6U6Z9</accession>
<dbReference type="PROSITE" id="PS00194">
    <property type="entry name" value="THIOREDOXIN_1"/>
    <property type="match status" value="1"/>
</dbReference>
<dbReference type="InterPro" id="IPR013740">
    <property type="entry name" value="Redoxin"/>
</dbReference>
<dbReference type="GO" id="GO:0017004">
    <property type="term" value="P:cytochrome complex assembly"/>
    <property type="evidence" value="ECO:0007669"/>
    <property type="project" value="UniProtKB-KW"/>
</dbReference>
<dbReference type="EMBL" id="CP017258">
    <property type="protein sequence ID" value="AQW87493.1"/>
    <property type="molecule type" value="Genomic_DNA"/>
</dbReference>
<dbReference type="GO" id="GO:0030313">
    <property type="term" value="C:cell envelope"/>
    <property type="evidence" value="ECO:0007669"/>
    <property type="project" value="UniProtKB-SubCell"/>
</dbReference>
<keyword evidence="5" id="KW-1185">Reference proteome</keyword>
<name>A0A1S6U6Z9_9BACT</name>
<dbReference type="Proteomes" id="UP000190868">
    <property type="component" value="Chromosome"/>
</dbReference>
<dbReference type="KEGG" id="cpin:CPIN18020_0675"/>
<gene>
    <name evidence="4" type="primary">trxC</name>
    <name evidence="4" type="ORF">CPIN18021_0679</name>
</gene>
<dbReference type="RefSeq" id="WP_078423145.1">
    <property type="nucleotide sequence ID" value="NZ_CP017018.1"/>
</dbReference>
<protein>
    <submittedName>
        <fullName evidence="4">Putative periplasmic thioredoxin</fullName>
    </submittedName>
</protein>
<dbReference type="PROSITE" id="PS51257">
    <property type="entry name" value="PROKAR_LIPOPROTEIN"/>
    <property type="match status" value="1"/>
</dbReference>
<evidence type="ECO:0000256" key="3">
    <source>
        <dbReference type="ARBA" id="ARBA00023284"/>
    </source>
</evidence>
<organism evidence="4 5">
    <name type="scientific">Campylobacter pinnipediorum subsp. caledonicus</name>
    <dbReference type="NCBI Taxonomy" id="1874362"/>
    <lineage>
        <taxon>Bacteria</taxon>
        <taxon>Pseudomonadati</taxon>
        <taxon>Campylobacterota</taxon>
        <taxon>Epsilonproteobacteria</taxon>
        <taxon>Campylobacterales</taxon>
        <taxon>Campylobacteraceae</taxon>
        <taxon>Campylobacter</taxon>
    </lineage>
</organism>
<evidence type="ECO:0000313" key="4">
    <source>
        <dbReference type="EMBL" id="AQW87493.1"/>
    </source>
</evidence>
<dbReference type="Gene3D" id="3.40.30.10">
    <property type="entry name" value="Glutaredoxin"/>
    <property type="match status" value="1"/>
</dbReference>
<sequence length="203" mass="23197">MKKGLLFLIMAIFFIGCSEDKIDNISGFKEFKDSEEVVLKGVNGQNKVLVRKNGGFVVKGEENKVVVLDIFGTFCPPCQEEAPGIAKYQLDNQKDFLIIGLTHFENVTDEYVVSDFIQKYNAFYFITNDQSVNDRIAEQVVKDISYQHEIALPFKVILKNGYYQLVTDNNTGKFGVKYYLGGIKMSRMQSDIERINNLKQNME</sequence>
<dbReference type="SUPFAM" id="SSF52833">
    <property type="entry name" value="Thioredoxin-like"/>
    <property type="match status" value="1"/>
</dbReference>
<dbReference type="GO" id="GO:0016491">
    <property type="term" value="F:oxidoreductase activity"/>
    <property type="evidence" value="ECO:0007669"/>
    <property type="project" value="InterPro"/>
</dbReference>
<dbReference type="InterPro" id="IPR036249">
    <property type="entry name" value="Thioredoxin-like_sf"/>
</dbReference>
<dbReference type="AlphaFoldDB" id="A0A1S6U6Z9"/>
<proteinExistence type="predicted"/>
<dbReference type="InterPro" id="IPR017937">
    <property type="entry name" value="Thioredoxin_CS"/>
</dbReference>
<keyword evidence="2" id="KW-0201">Cytochrome c-type biogenesis</keyword>
<evidence type="ECO:0000256" key="1">
    <source>
        <dbReference type="ARBA" id="ARBA00004196"/>
    </source>
</evidence>
<comment type="subcellular location">
    <subcellularLocation>
        <location evidence="1">Cell envelope</location>
    </subcellularLocation>
</comment>
<reference evidence="5" key="1">
    <citation type="submission" date="2016-09" db="EMBL/GenBank/DDBJ databases">
        <title>Comparative genomics of the Campylobacter concisus group.</title>
        <authorList>
            <person name="Miller W.G."/>
            <person name="Yee E."/>
            <person name="Chapman M.H."/>
            <person name="Huynh S."/>
            <person name="Bono J.L."/>
            <person name="On S.L.W."/>
            <person name="StLeger J."/>
            <person name="Foster G."/>
            <person name="Parker C.T."/>
        </authorList>
    </citation>
    <scope>NUCLEOTIDE SEQUENCE [LARGE SCALE GENOMIC DNA]</scope>
    <source>
        <strain evidence="5">RM18021</strain>
    </source>
</reference>
<evidence type="ECO:0000256" key="2">
    <source>
        <dbReference type="ARBA" id="ARBA00022748"/>
    </source>
</evidence>